<name>A0AAJ3A343_9HYPH</name>
<dbReference type="GeneID" id="67486421"/>
<gene>
    <name evidence="3" type="ORF">EV131_107386</name>
    <name evidence="2" type="ORF">HFO74_22155</name>
</gene>
<evidence type="ECO:0000313" key="4">
    <source>
        <dbReference type="Proteomes" id="UP000295021"/>
    </source>
</evidence>
<sequence length="274" mass="29846">MSEEYNSALRGELWSSLQKQAKDIDPQLVLDIAGIFDPTPISDGASVAVSLWKGQFVDALLGGASMIPYLGDAAAKPLKIARKYGEPAMKVLDGLNTLRKAKTADMMEALKAVEPGAIQRAREAAARAVRKAQQEKRLGCNTEACKRVRRSNMPSKGGTWHPPNARETGNGTWNFTDEYGNPKSVTFKDGYPDFGPSTWGGKDNKFHLDNVTNDVDKDTAAVLAQYKDAFPGGQAPRGYTLHHMEDGSLAFVESSVHNNVSHSGFRSIEKTDVF</sequence>
<dbReference type="EMBL" id="SMBI01000007">
    <property type="protein sequence ID" value="TCU23637.1"/>
    <property type="molecule type" value="Genomic_DNA"/>
</dbReference>
<evidence type="ECO:0000256" key="1">
    <source>
        <dbReference type="SAM" id="MobiDB-lite"/>
    </source>
</evidence>
<evidence type="ECO:0000313" key="5">
    <source>
        <dbReference type="Proteomes" id="UP000758022"/>
    </source>
</evidence>
<comment type="caution">
    <text evidence="2">The sequence shown here is derived from an EMBL/GenBank/DDBJ whole genome shotgun (WGS) entry which is preliminary data.</text>
</comment>
<protein>
    <submittedName>
        <fullName evidence="3">Colicin-lik bacteriocin with DNase/tRNase domain</fullName>
    </submittedName>
</protein>
<organism evidence="2 5">
    <name type="scientific">Rhizobium laguerreae</name>
    <dbReference type="NCBI Taxonomy" id="1076926"/>
    <lineage>
        <taxon>Bacteria</taxon>
        <taxon>Pseudomonadati</taxon>
        <taxon>Pseudomonadota</taxon>
        <taxon>Alphaproteobacteria</taxon>
        <taxon>Hyphomicrobiales</taxon>
        <taxon>Rhizobiaceae</taxon>
        <taxon>Rhizobium/Agrobacterium group</taxon>
        <taxon>Rhizobium</taxon>
    </lineage>
</organism>
<evidence type="ECO:0000313" key="2">
    <source>
        <dbReference type="EMBL" id="MBY3066094.1"/>
    </source>
</evidence>
<reference evidence="3 4" key="1">
    <citation type="submission" date="2019-03" db="EMBL/GenBank/DDBJ databases">
        <title>Genomic Encyclopedia of Type Strains, Phase IV (KMG-V): Genome sequencing to study the core and pangenomes of soil and plant-associated prokaryotes.</title>
        <authorList>
            <person name="Whitman W."/>
        </authorList>
    </citation>
    <scope>NUCLEOTIDE SEQUENCE [LARGE SCALE GENOMIC DNA]</scope>
    <source>
        <strain evidence="3 4">FB403</strain>
    </source>
</reference>
<dbReference type="Proteomes" id="UP000295021">
    <property type="component" value="Unassembled WGS sequence"/>
</dbReference>
<feature type="region of interest" description="Disordered" evidence="1">
    <location>
        <begin position="151"/>
        <end position="170"/>
    </location>
</feature>
<reference evidence="2" key="2">
    <citation type="submission" date="2020-04" db="EMBL/GenBank/DDBJ databases">
        <title>Global-level population genomics supports evidence of horizontal gene transfer on evolution of Rhizobia in Lentils.</title>
        <authorList>
            <person name="Gai Y."/>
            <person name="Cook D."/>
            <person name="Riely B."/>
        </authorList>
    </citation>
    <scope>NUCLEOTIDE SEQUENCE</scope>
    <source>
        <strain evidence="2">TLR9</strain>
    </source>
</reference>
<evidence type="ECO:0000313" key="3">
    <source>
        <dbReference type="EMBL" id="TCU23637.1"/>
    </source>
</evidence>
<dbReference type="EMBL" id="JAAXQQ010000007">
    <property type="protein sequence ID" value="MBY3066094.1"/>
    <property type="molecule type" value="Genomic_DNA"/>
</dbReference>
<accession>A0AAJ3A343</accession>
<dbReference type="CDD" id="cd20745">
    <property type="entry name" value="FIX_RhsA_AHH_HNH-like"/>
    <property type="match status" value="1"/>
</dbReference>
<proteinExistence type="predicted"/>
<dbReference type="AlphaFoldDB" id="A0AAJ3A343"/>
<dbReference type="Proteomes" id="UP000758022">
    <property type="component" value="Unassembled WGS sequence"/>
</dbReference>
<dbReference type="RefSeq" id="WP_025397013.1">
    <property type="nucleotide sequence ID" value="NZ_JAAXQQ010000007.1"/>
</dbReference>